<dbReference type="AlphaFoldDB" id="A0A2T9Y348"/>
<comment type="caution">
    <text evidence="2">The sequence shown here is derived from an EMBL/GenBank/DDBJ whole genome shotgun (WGS) entry which is preliminary data.</text>
</comment>
<organism evidence="2 3">
    <name type="scientific">Smittium simulii</name>
    <dbReference type="NCBI Taxonomy" id="133385"/>
    <lineage>
        <taxon>Eukaryota</taxon>
        <taxon>Fungi</taxon>
        <taxon>Fungi incertae sedis</taxon>
        <taxon>Zoopagomycota</taxon>
        <taxon>Kickxellomycotina</taxon>
        <taxon>Harpellomycetes</taxon>
        <taxon>Harpellales</taxon>
        <taxon>Legeriomycetaceae</taxon>
        <taxon>Smittium</taxon>
    </lineage>
</organism>
<accession>A0A2T9Y348</accession>
<dbReference type="EMBL" id="MBFR01000607">
    <property type="protein sequence ID" value="PVU86779.1"/>
    <property type="molecule type" value="Genomic_DNA"/>
</dbReference>
<feature type="compositionally biased region" description="Polar residues" evidence="1">
    <location>
        <begin position="37"/>
        <end position="46"/>
    </location>
</feature>
<reference evidence="2 3" key="1">
    <citation type="journal article" date="2018" name="MBio">
        <title>Comparative Genomics Reveals the Core Gene Toolbox for the Fungus-Insect Symbiosis.</title>
        <authorList>
            <person name="Wang Y."/>
            <person name="Stata M."/>
            <person name="Wang W."/>
            <person name="Stajich J.E."/>
            <person name="White M.M."/>
            <person name="Moncalvo J.M."/>
        </authorList>
    </citation>
    <scope>NUCLEOTIDE SEQUENCE [LARGE SCALE GENOMIC DNA]</scope>
    <source>
        <strain evidence="2 3">SWE-8-4</strain>
    </source>
</reference>
<name>A0A2T9Y348_9FUNG</name>
<keyword evidence="3" id="KW-1185">Reference proteome</keyword>
<evidence type="ECO:0000313" key="2">
    <source>
        <dbReference type="EMBL" id="PVU86779.1"/>
    </source>
</evidence>
<dbReference type="Proteomes" id="UP000245383">
    <property type="component" value="Unassembled WGS sequence"/>
</dbReference>
<sequence>METTNQKNADNNSTNENKFPRYQNNYRYEKNNHKPQDFTQNHRPTNNEDANIITIDEHNQLYGLKTDISFKRSLVNNNENKNPLKHLATEELVLERK</sequence>
<feature type="compositionally biased region" description="Polar residues" evidence="1">
    <location>
        <begin position="1"/>
        <end position="26"/>
    </location>
</feature>
<gene>
    <name evidence="2" type="ORF">BB561_006555</name>
</gene>
<proteinExistence type="predicted"/>
<feature type="compositionally biased region" description="Basic and acidic residues" evidence="1">
    <location>
        <begin position="27"/>
        <end position="36"/>
    </location>
</feature>
<evidence type="ECO:0000313" key="3">
    <source>
        <dbReference type="Proteomes" id="UP000245383"/>
    </source>
</evidence>
<protein>
    <submittedName>
        <fullName evidence="2">Uncharacterized protein</fullName>
    </submittedName>
</protein>
<feature type="region of interest" description="Disordered" evidence="1">
    <location>
        <begin position="1"/>
        <end position="46"/>
    </location>
</feature>
<evidence type="ECO:0000256" key="1">
    <source>
        <dbReference type="SAM" id="MobiDB-lite"/>
    </source>
</evidence>